<organism evidence="1">
    <name type="scientific">Zea mays</name>
    <name type="common">Maize</name>
    <dbReference type="NCBI Taxonomy" id="4577"/>
    <lineage>
        <taxon>Eukaryota</taxon>
        <taxon>Viridiplantae</taxon>
        <taxon>Streptophyta</taxon>
        <taxon>Embryophyta</taxon>
        <taxon>Tracheophyta</taxon>
        <taxon>Spermatophyta</taxon>
        <taxon>Magnoliopsida</taxon>
        <taxon>Liliopsida</taxon>
        <taxon>Poales</taxon>
        <taxon>Poaceae</taxon>
        <taxon>PACMAD clade</taxon>
        <taxon>Panicoideae</taxon>
        <taxon>Andropogonodae</taxon>
        <taxon>Andropogoneae</taxon>
        <taxon>Tripsacinae</taxon>
        <taxon>Zea</taxon>
    </lineage>
</organism>
<proteinExistence type="predicted"/>
<sequence length="53" mass="6249">MRRRKMTKMTMKKARLRIGGLGPQLLKPLTQTEPKMRIEDSPFLHFGFCLFVL</sequence>
<name>A0A1D6III3_MAIZE</name>
<reference evidence="1" key="1">
    <citation type="submission" date="2015-12" db="EMBL/GenBank/DDBJ databases">
        <title>Update maize B73 reference genome by single molecule sequencing technologies.</title>
        <authorList>
            <consortium name="Maize Genome Sequencing Project"/>
            <person name="Ware D."/>
        </authorList>
    </citation>
    <scope>NUCLEOTIDE SEQUENCE [LARGE SCALE GENOMIC DNA]</scope>
    <source>
        <tissue evidence="1">Seedling</tissue>
    </source>
</reference>
<accession>A0A1D6III3</accession>
<dbReference type="AlphaFoldDB" id="A0A1D6III3"/>
<dbReference type="EMBL" id="CM007650">
    <property type="protein sequence ID" value="ONM59274.1"/>
    <property type="molecule type" value="Genomic_DNA"/>
</dbReference>
<protein>
    <submittedName>
        <fullName evidence="1">Uncharacterized protein</fullName>
    </submittedName>
</protein>
<evidence type="ECO:0000313" key="1">
    <source>
        <dbReference type="EMBL" id="ONM59274.1"/>
    </source>
</evidence>
<gene>
    <name evidence="1" type="ORF">ZEAMMB73_Zm00001d022000</name>
</gene>